<evidence type="ECO:0000313" key="7">
    <source>
        <dbReference type="EMBL" id="CEJ06507.1"/>
    </source>
</evidence>
<accession>A0A8S0W7J6</accession>
<reference evidence="6" key="2">
    <citation type="submission" date="2020-01" db="EMBL/GenBank/DDBJ databases">
        <authorList>
            <person name="Hornung B."/>
        </authorList>
    </citation>
    <scope>NUCLEOTIDE SEQUENCE</scope>
    <source>
        <strain evidence="6">PacBioINE</strain>
    </source>
</reference>
<comment type="subcellular location">
    <subcellularLocation>
        <location evidence="1">Cell envelope</location>
    </subcellularLocation>
</comment>
<organism evidence="6">
    <name type="scientific">Acididesulfobacillus acetoxydans</name>
    <dbReference type="NCBI Taxonomy" id="1561005"/>
    <lineage>
        <taxon>Bacteria</taxon>
        <taxon>Bacillati</taxon>
        <taxon>Bacillota</taxon>
        <taxon>Clostridia</taxon>
        <taxon>Eubacteriales</taxon>
        <taxon>Peptococcaceae</taxon>
        <taxon>Acididesulfobacillus</taxon>
    </lineage>
</organism>
<dbReference type="KEGG" id="aacx:DEACI_1502"/>
<dbReference type="RefSeq" id="WP_240984450.1">
    <property type="nucleotide sequence ID" value="NZ_CDGJ01000030.1"/>
</dbReference>
<dbReference type="Gene3D" id="3.40.50.2300">
    <property type="match status" value="2"/>
</dbReference>
<name>A0A8S0W7J6_9FIRM</name>
<feature type="chain" id="PRO_5038401090" evidence="4">
    <location>
        <begin position="23"/>
        <end position="342"/>
    </location>
</feature>
<dbReference type="GO" id="GO:0030246">
    <property type="term" value="F:carbohydrate binding"/>
    <property type="evidence" value="ECO:0007669"/>
    <property type="project" value="UniProtKB-ARBA"/>
</dbReference>
<evidence type="ECO:0000259" key="5">
    <source>
        <dbReference type="Pfam" id="PF13407"/>
    </source>
</evidence>
<dbReference type="PROSITE" id="PS51257">
    <property type="entry name" value="PROKAR_LIPOPROTEIN"/>
    <property type="match status" value="1"/>
</dbReference>
<keyword evidence="3 4" id="KW-0732">Signal</keyword>
<dbReference type="PANTHER" id="PTHR46847:SF3">
    <property type="entry name" value="GALACTOFURANOSE-BINDING PROTEIN YTFQ"/>
    <property type="match status" value="1"/>
</dbReference>
<gene>
    <name evidence="7" type="ORF">DEACI_0955</name>
    <name evidence="6" type="ORF">DEACI_1502</name>
</gene>
<dbReference type="Proteomes" id="UP001071230">
    <property type="component" value="Unassembled WGS sequence"/>
</dbReference>
<dbReference type="InterPro" id="IPR028082">
    <property type="entry name" value="Peripla_BP_I"/>
</dbReference>
<proteinExistence type="inferred from homology"/>
<evidence type="ECO:0000256" key="3">
    <source>
        <dbReference type="ARBA" id="ARBA00022729"/>
    </source>
</evidence>
<dbReference type="InterPro" id="IPR025997">
    <property type="entry name" value="SBP_2_dom"/>
</dbReference>
<feature type="domain" description="Periplasmic binding protein" evidence="5">
    <location>
        <begin position="50"/>
        <end position="306"/>
    </location>
</feature>
<evidence type="ECO:0000256" key="4">
    <source>
        <dbReference type="SAM" id="SignalP"/>
    </source>
</evidence>
<evidence type="ECO:0000313" key="8">
    <source>
        <dbReference type="Proteomes" id="UP001071230"/>
    </source>
</evidence>
<feature type="signal peptide" evidence="4">
    <location>
        <begin position="1"/>
        <end position="22"/>
    </location>
</feature>
<dbReference type="PANTHER" id="PTHR46847">
    <property type="entry name" value="D-ALLOSE-BINDING PERIPLASMIC PROTEIN-RELATED"/>
    <property type="match status" value="1"/>
</dbReference>
<reference evidence="7" key="1">
    <citation type="submission" date="2014-11" db="EMBL/GenBank/DDBJ databases">
        <authorList>
            <person name="Hornung B.V."/>
        </authorList>
    </citation>
    <scope>NUCLEOTIDE SEQUENCE</scope>
    <source>
        <strain evidence="7">INE</strain>
    </source>
</reference>
<dbReference type="Pfam" id="PF13407">
    <property type="entry name" value="Peripla_BP_4"/>
    <property type="match status" value="1"/>
</dbReference>
<sequence>MKKTLTMGIACVALLLGLVGCGNNVSTPASNSSSSGGTNSTSSNSKKLVIGFSQVTLQSPFYVSIENAAKAEVVAKGGQVITTDAENDIQKQNNDVQDLITKGVNALIIDPVNPQGIAPALAAAQKAKIPVIAVDRPAEGPIVTFVGRDNEKMGELAGQEAVKLLGGQGHAKGLVIEIQGAAGDKVMMARRDGFDKIVGAESGVKIIHSPYCDYIRSKAVAAMQDLIQKYPNVSLVYAHNDDMALGALQVLKQYHLDKKVKIVSIDGLTEDIKAIMDGYANATVLNDPQYEGKLAADTAIGAINGKTYPSYIDAGTTLVTSTNASKYYNPSNVFASYEPASK</sequence>
<evidence type="ECO:0000256" key="1">
    <source>
        <dbReference type="ARBA" id="ARBA00004196"/>
    </source>
</evidence>
<evidence type="ECO:0000313" key="6">
    <source>
        <dbReference type="EMBL" id="CAA7600849.1"/>
    </source>
</evidence>
<dbReference type="SUPFAM" id="SSF53822">
    <property type="entry name" value="Periplasmic binding protein-like I"/>
    <property type="match status" value="1"/>
</dbReference>
<evidence type="ECO:0000256" key="2">
    <source>
        <dbReference type="ARBA" id="ARBA00007639"/>
    </source>
</evidence>
<dbReference type="Proteomes" id="UP000836597">
    <property type="component" value="Chromosome"/>
</dbReference>
<keyword evidence="8" id="KW-1185">Reference proteome</keyword>
<dbReference type="GO" id="GO:0030313">
    <property type="term" value="C:cell envelope"/>
    <property type="evidence" value="ECO:0007669"/>
    <property type="project" value="UniProtKB-SubCell"/>
</dbReference>
<dbReference type="EMBL" id="CDGJ01000030">
    <property type="protein sequence ID" value="CEJ06507.1"/>
    <property type="molecule type" value="Genomic_DNA"/>
</dbReference>
<dbReference type="AlphaFoldDB" id="A0A8S0W7J6"/>
<comment type="similarity">
    <text evidence="2">Belongs to the bacterial solute-binding protein 2 family.</text>
</comment>
<dbReference type="EMBL" id="LR746496">
    <property type="protein sequence ID" value="CAA7600849.1"/>
    <property type="molecule type" value="Genomic_DNA"/>
</dbReference>
<protein>
    <submittedName>
        <fullName evidence="7">D-ribose-binding protein</fullName>
    </submittedName>
    <submittedName>
        <fullName evidence="6">Periplasmic binding protein domain</fullName>
    </submittedName>
</protein>